<dbReference type="InterPro" id="IPR015947">
    <property type="entry name" value="PUA-like_sf"/>
</dbReference>
<evidence type="ECO:0000313" key="3">
    <source>
        <dbReference type="Proteomes" id="UP001489004"/>
    </source>
</evidence>
<dbReference type="InterPro" id="IPR003111">
    <property type="entry name" value="Lon_prtase_N"/>
</dbReference>
<proteinExistence type="predicted"/>
<protein>
    <recommendedName>
        <fullName evidence="1">Lon N-terminal domain-containing protein</fullName>
    </recommendedName>
</protein>
<reference evidence="2 3" key="1">
    <citation type="journal article" date="2024" name="Nat. Commun.">
        <title>Phylogenomics reveals the evolutionary origins of lichenization in chlorophyte algae.</title>
        <authorList>
            <person name="Puginier C."/>
            <person name="Libourel C."/>
            <person name="Otte J."/>
            <person name="Skaloud P."/>
            <person name="Haon M."/>
            <person name="Grisel S."/>
            <person name="Petersen M."/>
            <person name="Berrin J.G."/>
            <person name="Delaux P.M."/>
            <person name="Dal Grande F."/>
            <person name="Keller J."/>
        </authorList>
    </citation>
    <scope>NUCLEOTIDE SEQUENCE [LARGE SCALE GENOMIC DNA]</scope>
    <source>
        <strain evidence="2 3">SAG 2043</strain>
    </source>
</reference>
<comment type="caution">
    <text evidence="2">The sequence shown here is derived from an EMBL/GenBank/DDBJ whole genome shotgun (WGS) entry which is preliminary data.</text>
</comment>
<keyword evidence="3" id="KW-1185">Reference proteome</keyword>
<organism evidence="2 3">
    <name type="scientific">[Myrmecia] bisecta</name>
    <dbReference type="NCBI Taxonomy" id="41462"/>
    <lineage>
        <taxon>Eukaryota</taxon>
        <taxon>Viridiplantae</taxon>
        <taxon>Chlorophyta</taxon>
        <taxon>core chlorophytes</taxon>
        <taxon>Trebouxiophyceae</taxon>
        <taxon>Trebouxiales</taxon>
        <taxon>Trebouxiaceae</taxon>
        <taxon>Myrmecia</taxon>
    </lineage>
</organism>
<evidence type="ECO:0000313" key="2">
    <source>
        <dbReference type="EMBL" id="KAK9810395.1"/>
    </source>
</evidence>
<dbReference type="SMART" id="SM00464">
    <property type="entry name" value="LON"/>
    <property type="match status" value="1"/>
</dbReference>
<dbReference type="PANTHER" id="PTHR46732:SF5">
    <property type="entry name" value="ATP-DEPENDENT PROTEASE LA (LON) DOMAIN PROTEIN"/>
    <property type="match status" value="1"/>
</dbReference>
<gene>
    <name evidence="2" type="ORF">WJX72_009975</name>
</gene>
<dbReference type="Pfam" id="PF02190">
    <property type="entry name" value="LON_substr_bdg"/>
    <property type="match status" value="1"/>
</dbReference>
<dbReference type="PANTHER" id="PTHR46732">
    <property type="entry name" value="ATP-DEPENDENT PROTEASE LA (LON) DOMAIN PROTEIN"/>
    <property type="match status" value="1"/>
</dbReference>
<dbReference type="EMBL" id="JALJOR010000010">
    <property type="protein sequence ID" value="KAK9810395.1"/>
    <property type="molecule type" value="Genomic_DNA"/>
</dbReference>
<dbReference type="Gene3D" id="2.30.130.40">
    <property type="entry name" value="LON domain-like"/>
    <property type="match status" value="1"/>
</dbReference>
<sequence>MLASLRSPDSLLCRTGPCSSAGNSLASHIRCLPHNPVLPVRLNSTRTRALSNSRFLYLHNDGAGDLERQGTVTQAKEASRHGVRELPCLPFAAHEVLVPGQTKQLHLYEARYLELLTEALTQPGNLFCHVVVEHPNAINQCPSACRTADFQLVLPCLVQLVKVQRQEVGALVTIRGEGRVRLLELTDEQPYLRAKAEPLADPAPADPACLRQEGARLEALIADVSTLVTKLPRTIDTRAWQAAIRWANATRRPVLTSQSEDPELDRVGRLAWAALHELPYSCAASRHDVLRQRIIAMETGDTYTRVAQAIVLLAAGRANACEM</sequence>
<name>A0AAW1PPP7_9CHLO</name>
<dbReference type="InterPro" id="IPR046336">
    <property type="entry name" value="Lon_prtase_N_sf"/>
</dbReference>
<dbReference type="AlphaFoldDB" id="A0AAW1PPP7"/>
<evidence type="ECO:0000259" key="1">
    <source>
        <dbReference type="SMART" id="SM00464"/>
    </source>
</evidence>
<dbReference type="SUPFAM" id="SSF88697">
    <property type="entry name" value="PUA domain-like"/>
    <property type="match status" value="1"/>
</dbReference>
<accession>A0AAW1PPP7</accession>
<dbReference type="Proteomes" id="UP001489004">
    <property type="component" value="Unassembled WGS sequence"/>
</dbReference>
<feature type="domain" description="Lon N-terminal" evidence="1">
    <location>
        <begin position="85"/>
        <end position="315"/>
    </location>
</feature>